<gene>
    <name evidence="1" type="ORF">NK6_2215</name>
</gene>
<dbReference type="Proteomes" id="UP000063308">
    <property type="component" value="Chromosome"/>
</dbReference>
<dbReference type="EMBL" id="AP014685">
    <property type="protein sequence ID" value="BAR55396.1"/>
    <property type="molecule type" value="Genomic_DNA"/>
</dbReference>
<accession>A0A0E4BLS4</accession>
<reference evidence="1 2" key="1">
    <citation type="submission" date="2014-11" db="EMBL/GenBank/DDBJ databases">
        <title>Symbiosis island explosion on the genome of extra-slow-growing strains of soybean bradyrhizobia with massive insertion sequences.</title>
        <authorList>
            <person name="Iida T."/>
            <person name="Minamisawa K."/>
        </authorList>
    </citation>
    <scope>NUCLEOTIDE SEQUENCE [LARGE SCALE GENOMIC DNA]</scope>
    <source>
        <strain evidence="1 2">NK6</strain>
    </source>
</reference>
<evidence type="ECO:0000313" key="1">
    <source>
        <dbReference type="EMBL" id="BAR55396.1"/>
    </source>
</evidence>
<evidence type="ECO:0000313" key="2">
    <source>
        <dbReference type="Proteomes" id="UP000063308"/>
    </source>
</evidence>
<protein>
    <submittedName>
        <fullName evidence="1">Uncharacterized protein</fullName>
    </submittedName>
</protein>
<organism evidence="1 2">
    <name type="scientific">Bradyrhizobium diazoefficiens</name>
    <dbReference type="NCBI Taxonomy" id="1355477"/>
    <lineage>
        <taxon>Bacteria</taxon>
        <taxon>Pseudomonadati</taxon>
        <taxon>Pseudomonadota</taxon>
        <taxon>Alphaproteobacteria</taxon>
        <taxon>Hyphomicrobiales</taxon>
        <taxon>Nitrobacteraceae</taxon>
        <taxon>Bradyrhizobium</taxon>
    </lineage>
</organism>
<name>A0A0E4BLS4_9BRAD</name>
<dbReference type="AlphaFoldDB" id="A0A0E4BLS4"/>
<proteinExistence type="predicted"/>
<sequence>MAADSNVVDACGAHLGAADDFGVGEDLMRKPERNFG</sequence>